<name>A0A2T7BNU3_9BACT</name>
<dbReference type="OrthoDB" id="9180239at2"/>
<evidence type="ECO:0000313" key="2">
    <source>
        <dbReference type="Proteomes" id="UP000244450"/>
    </source>
</evidence>
<dbReference type="Proteomes" id="UP000244450">
    <property type="component" value="Unassembled WGS sequence"/>
</dbReference>
<gene>
    <name evidence="1" type="ORF">DCC81_07710</name>
</gene>
<dbReference type="EMBL" id="QCYK01000001">
    <property type="protein sequence ID" value="PUZ29336.1"/>
    <property type="molecule type" value="Genomic_DNA"/>
</dbReference>
<accession>A0A2T7BNU3</accession>
<protein>
    <submittedName>
        <fullName evidence="1">Uncharacterized protein</fullName>
    </submittedName>
</protein>
<sequence>MKQEEVPQDGNGLTGGKFSQLFYAVNKEGEYVQVSSIGWEPENVAMAQAWDEIHQKTEATLQAVKDGKLSPIAYFMEKELMTPEILAGYVGKFQWQVKRHLKPSVFKTLPDTLLQKYAAVFKISVQELKQFGR</sequence>
<proteinExistence type="predicted"/>
<reference evidence="1 2" key="1">
    <citation type="submission" date="2018-04" db="EMBL/GenBank/DDBJ databases">
        <title>Chitinophaga fuyangensis sp. nov., isolated from soil in a chemical factory.</title>
        <authorList>
            <person name="Chen K."/>
        </authorList>
    </citation>
    <scope>NUCLEOTIDE SEQUENCE [LARGE SCALE GENOMIC DNA]</scope>
    <source>
        <strain evidence="1 2">LY-1</strain>
    </source>
</reference>
<evidence type="ECO:0000313" key="1">
    <source>
        <dbReference type="EMBL" id="PUZ29336.1"/>
    </source>
</evidence>
<dbReference type="AlphaFoldDB" id="A0A2T7BNU3"/>
<comment type="caution">
    <text evidence="1">The sequence shown here is derived from an EMBL/GenBank/DDBJ whole genome shotgun (WGS) entry which is preliminary data.</text>
</comment>
<keyword evidence="2" id="KW-1185">Reference proteome</keyword>
<dbReference type="RefSeq" id="WP_108685974.1">
    <property type="nucleotide sequence ID" value="NZ_QCYK01000001.1"/>
</dbReference>
<organism evidence="1 2">
    <name type="scientific">Chitinophaga parva</name>
    <dbReference type="NCBI Taxonomy" id="2169414"/>
    <lineage>
        <taxon>Bacteria</taxon>
        <taxon>Pseudomonadati</taxon>
        <taxon>Bacteroidota</taxon>
        <taxon>Chitinophagia</taxon>
        <taxon>Chitinophagales</taxon>
        <taxon>Chitinophagaceae</taxon>
        <taxon>Chitinophaga</taxon>
    </lineage>
</organism>